<evidence type="ECO:0000256" key="1">
    <source>
        <dbReference type="SAM" id="MobiDB-lite"/>
    </source>
</evidence>
<proteinExistence type="predicted"/>
<keyword evidence="2" id="KW-1133">Transmembrane helix</keyword>
<evidence type="ECO:0000313" key="3">
    <source>
        <dbReference type="EMBL" id="TDV49988.1"/>
    </source>
</evidence>
<dbReference type="SUPFAM" id="SSF49785">
    <property type="entry name" value="Galactose-binding domain-like"/>
    <property type="match status" value="1"/>
</dbReference>
<evidence type="ECO:0000313" key="4">
    <source>
        <dbReference type="Proteomes" id="UP000294927"/>
    </source>
</evidence>
<feature type="region of interest" description="Disordered" evidence="1">
    <location>
        <begin position="1"/>
        <end position="41"/>
    </location>
</feature>
<organism evidence="3 4">
    <name type="scientific">Actinophytocola oryzae</name>
    <dbReference type="NCBI Taxonomy" id="502181"/>
    <lineage>
        <taxon>Bacteria</taxon>
        <taxon>Bacillati</taxon>
        <taxon>Actinomycetota</taxon>
        <taxon>Actinomycetes</taxon>
        <taxon>Pseudonocardiales</taxon>
        <taxon>Pseudonocardiaceae</taxon>
    </lineage>
</organism>
<gene>
    <name evidence="3" type="ORF">CLV71_107336</name>
</gene>
<keyword evidence="2" id="KW-0472">Membrane</keyword>
<feature type="compositionally biased region" description="Basic and acidic residues" evidence="1">
    <location>
        <begin position="1"/>
        <end position="18"/>
    </location>
</feature>
<reference evidence="3 4" key="1">
    <citation type="submission" date="2019-03" db="EMBL/GenBank/DDBJ databases">
        <title>Genomic Encyclopedia of Archaeal and Bacterial Type Strains, Phase II (KMG-II): from individual species to whole genera.</title>
        <authorList>
            <person name="Goeker M."/>
        </authorList>
    </citation>
    <scope>NUCLEOTIDE SEQUENCE [LARGE SCALE GENOMIC DNA]</scope>
    <source>
        <strain evidence="3 4">DSM 45499</strain>
    </source>
</reference>
<feature type="compositionally biased region" description="Low complexity" evidence="1">
    <location>
        <begin position="28"/>
        <end position="41"/>
    </location>
</feature>
<name>A0A4R7VL73_9PSEU</name>
<dbReference type="AlphaFoldDB" id="A0A4R7VL73"/>
<keyword evidence="4" id="KW-1185">Reference proteome</keyword>
<comment type="caution">
    <text evidence="3">The sequence shown here is derived from an EMBL/GenBank/DDBJ whole genome shotgun (WGS) entry which is preliminary data.</text>
</comment>
<protein>
    <recommendedName>
        <fullName evidence="5">Carbohydrate binding protein</fullName>
    </recommendedName>
</protein>
<dbReference type="EMBL" id="SOCP01000007">
    <property type="protein sequence ID" value="TDV49988.1"/>
    <property type="molecule type" value="Genomic_DNA"/>
</dbReference>
<dbReference type="InterPro" id="IPR008979">
    <property type="entry name" value="Galactose-bd-like_sf"/>
</dbReference>
<dbReference type="Proteomes" id="UP000294927">
    <property type="component" value="Unassembled WGS sequence"/>
</dbReference>
<sequence length="366" mass="39496">MDMRPENHRVVDRGDRHPASGSRVGLHDVPPATADADPAPVRTPVELVGELNRLRTWAGQPSLRRLEKLSGESLGEGATELLPSSTTSEVLAGKRLPRPPRLAFVESFVTACLRARGLDGDTVEQVVDRWRAAWRVVQVKHTTPPEPFLPQATSPERQAGPRRARLAAAVCAAVFATGVVVGVAGTRMTHDDIGHPVTPATGRTRGAVCRPLDQPHATGALIMGAPGTPPTGEEYPRDWWANVPDVELVTDTDGFTAVVPRGFTLPWQAIVIRSAITLTAGHHYSLDFVATANRPVDIHVRVQDKTPPRYQPSLVESVPVGITPCRRTYNFTAGATSETTGEVTFQLGAQGAYTIMVEDPILVEIK</sequence>
<keyword evidence="2" id="KW-0812">Transmembrane</keyword>
<evidence type="ECO:0008006" key="5">
    <source>
        <dbReference type="Google" id="ProtNLM"/>
    </source>
</evidence>
<evidence type="ECO:0000256" key="2">
    <source>
        <dbReference type="SAM" id="Phobius"/>
    </source>
</evidence>
<feature type="transmembrane region" description="Helical" evidence="2">
    <location>
        <begin position="166"/>
        <end position="185"/>
    </location>
</feature>
<dbReference type="Gene3D" id="2.60.120.260">
    <property type="entry name" value="Galactose-binding domain-like"/>
    <property type="match status" value="1"/>
</dbReference>
<accession>A0A4R7VL73</accession>